<feature type="compositionally biased region" description="Basic residues" evidence="1">
    <location>
        <begin position="1"/>
        <end position="12"/>
    </location>
</feature>
<feature type="compositionally biased region" description="Low complexity" evidence="1">
    <location>
        <begin position="116"/>
        <end position="132"/>
    </location>
</feature>
<gene>
    <name evidence="2" type="ORF">IE81DRAFT_128423</name>
</gene>
<name>A0A316WAY3_9BASI</name>
<feature type="compositionally biased region" description="Polar residues" evidence="1">
    <location>
        <begin position="773"/>
        <end position="791"/>
    </location>
</feature>
<dbReference type="OrthoDB" id="10349706at2759"/>
<dbReference type="RefSeq" id="XP_025373021.1">
    <property type="nucleotide sequence ID" value="XM_025510250.1"/>
</dbReference>
<feature type="compositionally biased region" description="Polar residues" evidence="1">
    <location>
        <begin position="505"/>
        <end position="519"/>
    </location>
</feature>
<evidence type="ECO:0000313" key="3">
    <source>
        <dbReference type="Proteomes" id="UP000245783"/>
    </source>
</evidence>
<feature type="region of interest" description="Disordered" evidence="1">
    <location>
        <begin position="980"/>
        <end position="1012"/>
    </location>
</feature>
<dbReference type="Proteomes" id="UP000245783">
    <property type="component" value="Unassembled WGS sequence"/>
</dbReference>
<feature type="compositionally biased region" description="Low complexity" evidence="1">
    <location>
        <begin position="22"/>
        <end position="35"/>
    </location>
</feature>
<keyword evidence="3" id="KW-1185">Reference proteome</keyword>
<dbReference type="EMBL" id="KZ819353">
    <property type="protein sequence ID" value="PWN45861.1"/>
    <property type="molecule type" value="Genomic_DNA"/>
</dbReference>
<evidence type="ECO:0000256" key="1">
    <source>
        <dbReference type="SAM" id="MobiDB-lite"/>
    </source>
</evidence>
<feature type="compositionally biased region" description="Polar residues" evidence="1">
    <location>
        <begin position="1158"/>
        <end position="1174"/>
    </location>
</feature>
<sequence length="1324" mass="142096">MPASSRKSKGRRPGSSTDELQSQAGTAGGRSASSSPKSLRALMSSNQPPPEIQASIALAMRQKQQRQHNNKPPLSGSIWSFASGMHLCAAAYLDEAPAPSSAASTMSSTSDKDANSLSLSASLSSPRSRQSLKGNSVLGKTKSLMLSTAKRGSFSQLSRPSTSSGRVAGDNHATTTTSKLLAVDKDHATPDITRRKSTTSEKHLGSISKTGPPALRHQRSCGFESLKSSQALSIQPRSVGSMSALAVPGEPLITAIKTICIASDWDDKVLALNAELAFMHSQATQTHALSKSSAFYLLVLTSGSDASRQSFPADPSDKRISTLSFLGMHRDQIEANAPVVVRRTWKELELLDAHLHASLEVLLTKPEHTSVTRLAKFLESEANDGLVKPSNVESTRSLRKRLFSPTKRKEDHVEPFALMTAAATTSDSADSGNPSMQRVIAFKQALDIYWQRLFETCGDALATSRAVSDFFALRSGDPIKLSTPPKEMPDHHRISVFDLNAPITSEQKDSNANPNNSAHSDIESAKSLRSKLSSSSSSKSVRIMMKPPASPTSLRSIATFGKPSHFDDWRTPRGSWGDGGYYKRVEGKSSSPPQDTTFRPHVSQRRPGTALPHGAQALRNVLEEDDKGVAQKSGLGVPNPLDIARQTERRATEGTLTHVPRSRVSSPSAGRLVRPRTASEAETSSRLQRKDKGERTSLTSTTDLADAEIRFIGVTNPYARERFGTSFHVIGREPARHVNIDGRPHTAKGLDPAASGWATFEQADSRPLASAVEQRSVSGPASAPSLKTQSDVVELLRTETRSSTSDNKSKGPSAHNTTAGLQLTSETDRIPSVEHSAHVRTHSGMSSTPSVIDALFCAAVQTLSPTVELDADYGEPVSELEAERASRHSPNPLTFMTSCQDARPRSSADSIQGCEYSPRRSHEDEPASSSLAVPDHFLLTDPCSYAQRMLRQTRLWNGDLFDENRSSVSISEEHFWLQPQRRKSCAPESATSSAAPRSESLRCSKESAHQRTSLEWREGLTPLSEVAKNPIAASSPGPHPTDEALTAPAFKGKARARRLTLDLSGASSHEALNEVAAEPCTALAGARDSPRKPIVASLLMQVAVERGKIFLPQINTDCESNEDGQNSLVRSPWAPGPSVSRFSSSPPSSSVHAARTPVSPQSGVQTTSPASTASRGAELRKKRSQPLKLENSGWSAPFTEALPASSMLPSPQGRPRSSTQNTHSFEVLPLQDKAQPAAGHSSGQVPVMTAVLRSGWMRANTRPLFSAETRLQVPRVSSGAPSSSSSTNTSSAAWSERDSGASHGHGGSLPPPRRSARRPHISSN</sequence>
<feature type="compositionally biased region" description="Basic and acidic residues" evidence="1">
    <location>
        <begin position="999"/>
        <end position="1012"/>
    </location>
</feature>
<feature type="compositionally biased region" description="Polar residues" evidence="1">
    <location>
        <begin position="153"/>
        <end position="165"/>
    </location>
</feature>
<feature type="region of interest" description="Disordered" evidence="1">
    <location>
        <begin position="580"/>
        <end position="610"/>
    </location>
</feature>
<feature type="compositionally biased region" description="Basic and acidic residues" evidence="1">
    <location>
        <begin position="194"/>
        <end position="204"/>
    </location>
</feature>
<reference evidence="2 3" key="1">
    <citation type="journal article" date="2018" name="Mol. Biol. Evol.">
        <title>Broad Genomic Sampling Reveals a Smut Pathogenic Ancestry of the Fungal Clade Ustilaginomycotina.</title>
        <authorList>
            <person name="Kijpornyongpan T."/>
            <person name="Mondo S.J."/>
            <person name="Barry K."/>
            <person name="Sandor L."/>
            <person name="Lee J."/>
            <person name="Lipzen A."/>
            <person name="Pangilinan J."/>
            <person name="LaButti K."/>
            <person name="Hainaut M."/>
            <person name="Henrissat B."/>
            <person name="Grigoriev I.V."/>
            <person name="Spatafora J.W."/>
            <person name="Aime M.C."/>
        </authorList>
    </citation>
    <scope>NUCLEOTIDE SEQUENCE [LARGE SCALE GENOMIC DNA]</scope>
    <source>
        <strain evidence="2 3">MCA 4658</strain>
    </source>
</reference>
<protein>
    <submittedName>
        <fullName evidence="2">Uncharacterized protein</fullName>
    </submittedName>
</protein>
<organism evidence="2 3">
    <name type="scientific">Ceraceosorus guamensis</name>
    <dbReference type="NCBI Taxonomy" id="1522189"/>
    <lineage>
        <taxon>Eukaryota</taxon>
        <taxon>Fungi</taxon>
        <taxon>Dikarya</taxon>
        <taxon>Basidiomycota</taxon>
        <taxon>Ustilaginomycotina</taxon>
        <taxon>Exobasidiomycetes</taxon>
        <taxon>Ceraceosorales</taxon>
        <taxon>Ceraceosoraceae</taxon>
        <taxon>Ceraceosorus</taxon>
    </lineage>
</organism>
<feature type="region of interest" description="Disordered" evidence="1">
    <location>
        <begin position="194"/>
        <end position="218"/>
    </location>
</feature>
<feature type="compositionally biased region" description="Basic residues" evidence="1">
    <location>
        <begin position="1314"/>
        <end position="1324"/>
    </location>
</feature>
<accession>A0A316WAY3</accession>
<feature type="compositionally biased region" description="Polar residues" evidence="1">
    <location>
        <begin position="814"/>
        <end position="825"/>
    </location>
</feature>
<feature type="compositionally biased region" description="Low complexity" evidence="1">
    <location>
        <begin position="99"/>
        <end position="109"/>
    </location>
</feature>
<feature type="region of interest" description="Disordered" evidence="1">
    <location>
        <begin position="898"/>
        <end position="929"/>
    </location>
</feature>
<dbReference type="GeneID" id="37032120"/>
<feature type="compositionally biased region" description="Low complexity" evidence="1">
    <location>
        <begin position="527"/>
        <end position="540"/>
    </location>
</feature>
<dbReference type="InParanoid" id="A0A316WAY3"/>
<feature type="compositionally biased region" description="Polar residues" evidence="1">
    <location>
        <begin position="1116"/>
        <end position="1129"/>
    </location>
</feature>
<feature type="compositionally biased region" description="Low complexity" evidence="1">
    <location>
        <begin position="1136"/>
        <end position="1150"/>
    </location>
</feature>
<feature type="region of interest" description="Disordered" evidence="1">
    <location>
        <begin position="1271"/>
        <end position="1324"/>
    </location>
</feature>
<feature type="region of interest" description="Disordered" evidence="1">
    <location>
        <begin position="99"/>
        <end position="176"/>
    </location>
</feature>
<feature type="compositionally biased region" description="Low complexity" evidence="1">
    <location>
        <begin position="1277"/>
        <end position="1294"/>
    </location>
</feature>
<feature type="compositionally biased region" description="Polar residues" evidence="1">
    <location>
        <begin position="588"/>
        <end position="597"/>
    </location>
</feature>
<feature type="region of interest" description="Disordered" evidence="1">
    <location>
        <begin position="1"/>
        <end position="51"/>
    </location>
</feature>
<feature type="region of interest" description="Disordered" evidence="1">
    <location>
        <begin position="505"/>
        <end position="556"/>
    </location>
</feature>
<evidence type="ECO:0000313" key="2">
    <source>
        <dbReference type="EMBL" id="PWN45861.1"/>
    </source>
</evidence>
<feature type="region of interest" description="Disordered" evidence="1">
    <location>
        <begin position="629"/>
        <end position="701"/>
    </location>
</feature>
<feature type="region of interest" description="Disordered" evidence="1">
    <location>
        <begin position="1116"/>
        <end position="1221"/>
    </location>
</feature>
<feature type="region of interest" description="Disordered" evidence="1">
    <location>
        <begin position="768"/>
        <end position="827"/>
    </location>
</feature>
<proteinExistence type="predicted"/>